<name>E6J3Y4_STRAP</name>
<dbReference type="SUPFAM" id="SSF52113">
    <property type="entry name" value="BRCT domain"/>
    <property type="match status" value="1"/>
</dbReference>
<gene>
    <name evidence="2" type="ORF">HMPREF0813_01987</name>
</gene>
<dbReference type="Proteomes" id="UP000002973">
    <property type="component" value="Unassembled WGS sequence"/>
</dbReference>
<dbReference type="AlphaFoldDB" id="E6J3Y4"/>
<dbReference type="EMBL" id="AECT01000063">
    <property type="protein sequence ID" value="EFU21422.1"/>
    <property type="molecule type" value="Genomic_DNA"/>
</dbReference>
<protein>
    <submittedName>
        <fullName evidence="2">BRCA1 C-terminal domain protein</fullName>
    </submittedName>
</protein>
<dbReference type="Pfam" id="PF00533">
    <property type="entry name" value="BRCT"/>
    <property type="match status" value="1"/>
</dbReference>
<dbReference type="PROSITE" id="PS50172">
    <property type="entry name" value="BRCT"/>
    <property type="match status" value="1"/>
</dbReference>
<comment type="caution">
    <text evidence="2">The sequence shown here is derived from an EMBL/GenBank/DDBJ whole genome shotgun (WGS) entry which is preliminary data.</text>
</comment>
<dbReference type="CDD" id="cd17748">
    <property type="entry name" value="BRCT_DNA_ligase_like"/>
    <property type="match status" value="1"/>
</dbReference>
<organism evidence="2 3">
    <name type="scientific">Streptococcus anginosus F0211</name>
    <dbReference type="NCBI Taxonomy" id="706437"/>
    <lineage>
        <taxon>Bacteria</taxon>
        <taxon>Bacillati</taxon>
        <taxon>Bacillota</taxon>
        <taxon>Bacilli</taxon>
        <taxon>Lactobacillales</taxon>
        <taxon>Streptococcaceae</taxon>
        <taxon>Streptococcus</taxon>
        <taxon>Streptococcus anginosus group</taxon>
    </lineage>
</organism>
<accession>E6J3Y4</accession>
<proteinExistence type="predicted"/>
<sequence length="100" mass="11299">MRKIGDDMKLSDKKIVITGSLRPMTREEVILFLKDQGATVQGFISAQTDILIVGHKQLDLFQVDKRSKKYEAALSRIAEGQAITLLSEEEFFQIVKKSQS</sequence>
<evidence type="ECO:0000313" key="2">
    <source>
        <dbReference type="EMBL" id="EFU21422.1"/>
    </source>
</evidence>
<evidence type="ECO:0000313" key="3">
    <source>
        <dbReference type="Proteomes" id="UP000002973"/>
    </source>
</evidence>
<reference evidence="2 3" key="1">
    <citation type="submission" date="2010-11" db="EMBL/GenBank/DDBJ databases">
        <authorList>
            <person name="Weinstock G."/>
            <person name="Sodergren E."/>
            <person name="Clifton S."/>
            <person name="Fulton L."/>
            <person name="Fulton B."/>
            <person name="Courtney L."/>
            <person name="Fronick C."/>
            <person name="Harrison M."/>
            <person name="Strong C."/>
            <person name="Farmer C."/>
            <person name="Delahaunty K."/>
            <person name="Markovic C."/>
            <person name="Hall O."/>
            <person name="Minx P."/>
            <person name="Tomlinson C."/>
            <person name="Mitreva M."/>
            <person name="Hou S."/>
            <person name="Chen J."/>
            <person name="Wollam A."/>
            <person name="Pepin K.H."/>
            <person name="Johnson M."/>
            <person name="Bhonagiri V."/>
            <person name="Zhang X."/>
            <person name="Suruliraj S."/>
            <person name="Warren W."/>
            <person name="Chinwalla A."/>
            <person name="Mardis E.R."/>
            <person name="Wilson R.K."/>
        </authorList>
    </citation>
    <scope>NUCLEOTIDE SEQUENCE [LARGE SCALE GENOMIC DNA]</scope>
    <source>
        <strain evidence="2 3">F0211</strain>
    </source>
</reference>
<dbReference type="InterPro" id="IPR001357">
    <property type="entry name" value="BRCT_dom"/>
</dbReference>
<evidence type="ECO:0000259" key="1">
    <source>
        <dbReference type="PROSITE" id="PS50172"/>
    </source>
</evidence>
<dbReference type="Gene3D" id="3.40.50.10190">
    <property type="entry name" value="BRCT domain"/>
    <property type="match status" value="1"/>
</dbReference>
<feature type="domain" description="BRCT" evidence="1">
    <location>
        <begin position="5"/>
        <end position="100"/>
    </location>
</feature>
<dbReference type="InterPro" id="IPR036420">
    <property type="entry name" value="BRCT_dom_sf"/>
</dbReference>